<dbReference type="PROSITE" id="PS00631">
    <property type="entry name" value="CYTOSOL_AP"/>
    <property type="match status" value="1"/>
</dbReference>
<feature type="domain" description="Cytosol aminopeptidase" evidence="10">
    <location>
        <begin position="346"/>
        <end position="353"/>
    </location>
</feature>
<dbReference type="Gene3D" id="3.40.630.10">
    <property type="entry name" value="Zn peptidases"/>
    <property type="match status" value="1"/>
</dbReference>
<evidence type="ECO:0000256" key="7">
    <source>
        <dbReference type="ARBA" id="ARBA00022801"/>
    </source>
</evidence>
<dbReference type="EC" id="3.4.11.1" evidence="9"/>
<comment type="catalytic activity">
    <reaction evidence="2 9">
        <text>Release of an N-terminal amino acid, preferentially leucine, but not glutamic or aspartic acids.</text>
        <dbReference type="EC" id="3.4.11.10"/>
    </reaction>
</comment>
<comment type="similarity">
    <text evidence="3 9">Belongs to the peptidase M17 family.</text>
</comment>
<gene>
    <name evidence="9" type="primary">pepA</name>
    <name evidence="11" type="ORF">BWK73_52995</name>
</gene>
<dbReference type="AlphaFoldDB" id="A0A1Y1Q7E4"/>
<dbReference type="GO" id="GO:0005737">
    <property type="term" value="C:cytoplasm"/>
    <property type="evidence" value="ECO:0007669"/>
    <property type="project" value="UniProtKB-SubCell"/>
</dbReference>
<dbReference type="GO" id="GO:0030145">
    <property type="term" value="F:manganese ion binding"/>
    <property type="evidence" value="ECO:0007669"/>
    <property type="project" value="UniProtKB-UniRule"/>
</dbReference>
<dbReference type="SUPFAM" id="SSF53187">
    <property type="entry name" value="Zn-dependent exopeptidases"/>
    <property type="match status" value="1"/>
</dbReference>
<organism evidence="11 12">
    <name type="scientific">Thiothrix lacustris</name>
    <dbReference type="NCBI Taxonomy" id="525917"/>
    <lineage>
        <taxon>Bacteria</taxon>
        <taxon>Pseudomonadati</taxon>
        <taxon>Pseudomonadota</taxon>
        <taxon>Gammaproteobacteria</taxon>
        <taxon>Thiotrichales</taxon>
        <taxon>Thiotrichaceae</taxon>
        <taxon>Thiothrix</taxon>
    </lineage>
</organism>
<dbReference type="NCBIfam" id="NF002073">
    <property type="entry name" value="PRK00913.1-2"/>
    <property type="match status" value="1"/>
</dbReference>
<dbReference type="InterPro" id="IPR043472">
    <property type="entry name" value="Macro_dom-like"/>
</dbReference>
<evidence type="ECO:0000256" key="5">
    <source>
        <dbReference type="ARBA" id="ARBA00022670"/>
    </source>
</evidence>
<evidence type="ECO:0000256" key="4">
    <source>
        <dbReference type="ARBA" id="ARBA00022438"/>
    </source>
</evidence>
<feature type="binding site" evidence="9">
    <location>
        <position position="350"/>
    </location>
    <ligand>
        <name>Mn(2+)</name>
        <dbReference type="ChEBI" id="CHEBI:29035"/>
        <label>1</label>
    </ligand>
</feature>
<dbReference type="InterPro" id="IPR000819">
    <property type="entry name" value="Peptidase_M17_C"/>
</dbReference>
<dbReference type="CDD" id="cd00433">
    <property type="entry name" value="Peptidase_M17"/>
    <property type="match status" value="1"/>
</dbReference>
<dbReference type="Pfam" id="PF00883">
    <property type="entry name" value="Peptidase_M17"/>
    <property type="match status" value="1"/>
</dbReference>
<dbReference type="GO" id="GO:0070006">
    <property type="term" value="F:metalloaminopeptidase activity"/>
    <property type="evidence" value="ECO:0007669"/>
    <property type="project" value="InterPro"/>
</dbReference>
<evidence type="ECO:0000259" key="10">
    <source>
        <dbReference type="PROSITE" id="PS00631"/>
    </source>
</evidence>
<dbReference type="PANTHER" id="PTHR11963">
    <property type="entry name" value="LEUCINE AMINOPEPTIDASE-RELATED"/>
    <property type="match status" value="1"/>
</dbReference>
<comment type="subcellular location">
    <subcellularLocation>
        <location evidence="9">Cytoplasm</location>
    </subcellularLocation>
</comment>
<dbReference type="GO" id="GO:0006508">
    <property type="term" value="P:proteolysis"/>
    <property type="evidence" value="ECO:0007669"/>
    <property type="project" value="UniProtKB-KW"/>
</dbReference>
<feature type="active site" evidence="9">
    <location>
        <position position="278"/>
    </location>
</feature>
<dbReference type="EC" id="3.4.11.10" evidence="9"/>
<dbReference type="NCBIfam" id="NF002077">
    <property type="entry name" value="PRK00913.2-4"/>
    <property type="match status" value="1"/>
</dbReference>
<dbReference type="Proteomes" id="UP000192491">
    <property type="component" value="Unassembled WGS sequence"/>
</dbReference>
<dbReference type="InterPro" id="IPR008283">
    <property type="entry name" value="Peptidase_M17_N"/>
</dbReference>
<protein>
    <recommendedName>
        <fullName evidence="9">Probable cytosol aminopeptidase</fullName>
        <ecNumber evidence="9">3.4.11.1</ecNumber>
    </recommendedName>
    <alternativeName>
        <fullName evidence="9">Leucine aminopeptidase</fullName>
        <shortName evidence="9">LAP</shortName>
        <ecNumber evidence="9">3.4.11.10</ecNumber>
    </alternativeName>
    <alternativeName>
        <fullName evidence="9">Leucyl aminopeptidase</fullName>
    </alternativeName>
</protein>
<feature type="binding site" evidence="9">
    <location>
        <position position="348"/>
    </location>
    <ligand>
        <name>Mn(2+)</name>
        <dbReference type="ChEBI" id="CHEBI:29035"/>
        <label>1</label>
    </ligand>
</feature>
<evidence type="ECO:0000256" key="9">
    <source>
        <dbReference type="HAMAP-Rule" id="MF_00181"/>
    </source>
</evidence>
<keyword evidence="9" id="KW-0963">Cytoplasm</keyword>
<keyword evidence="6 9" id="KW-0479">Metal-binding</keyword>
<sequence>MNYHFDSSANAAELHTDCVVVGIYKNAKLSAAATQIDTASEGAIQAHLEFGDFTGEKGRTSLLYKLPNISAKRVLLVGMGDKDKLTQEALVSVTQAAVNALKTSKVSNAVSFLTDETASEFIAAAVRQSVIAVSDALYTFDTHKSKKDTATRTSLEGWTVAHTIAGDFSTALTQGTAIAEGMRLSRDLANSPGNVCTPTYLADIAQELANSSNNVDINVLEEADMEALGMGSFLSVSKGSVEDGKMIILQYHGGASGEAPFVLVGKGITFDTGGISLKPGGAMDEMKFDMTGAASVLGTLTACVAMQLPMNVIGVIAAAENMPSSKASKPGDIVTSMSGKTIEILNTDAEGRLVLCDALTYVERFNPAAVVDIATLTGACITALGHHICALLSNNDGLADEVLAAGKQSNDEAWRMPMGEKYHDQLKSNFADMANIGGAPGGTITAACFLSRFTESYPWAHLDIAGTAWKSGAAKGATGRPVPLLCQLLINRAGV</sequence>
<keyword evidence="7 9" id="KW-0378">Hydrolase</keyword>
<feature type="binding site" evidence="9">
    <location>
        <position position="266"/>
    </location>
    <ligand>
        <name>Mn(2+)</name>
        <dbReference type="ChEBI" id="CHEBI:29035"/>
        <label>2</label>
    </ligand>
</feature>
<dbReference type="EMBL" id="MTEJ01000766">
    <property type="protein sequence ID" value="OQW98232.1"/>
    <property type="molecule type" value="Genomic_DNA"/>
</dbReference>
<feature type="binding site" evidence="9">
    <location>
        <position position="271"/>
    </location>
    <ligand>
        <name>Mn(2+)</name>
        <dbReference type="ChEBI" id="CHEBI:29035"/>
        <label>2</label>
    </ligand>
</feature>
<dbReference type="Pfam" id="PF02789">
    <property type="entry name" value="Peptidase_M17_N"/>
    <property type="match status" value="1"/>
</dbReference>
<evidence type="ECO:0000313" key="11">
    <source>
        <dbReference type="EMBL" id="OQW98232.1"/>
    </source>
</evidence>
<reference evidence="11 12" key="1">
    <citation type="submission" date="2017-01" db="EMBL/GenBank/DDBJ databases">
        <title>Novel large sulfur bacteria in the metagenomes of groundwater-fed chemosynthetic microbial mats in the Lake Huron basin.</title>
        <authorList>
            <person name="Sharrar A.M."/>
            <person name="Flood B.E."/>
            <person name="Bailey J.V."/>
            <person name="Jones D.S."/>
            <person name="Biddanda B."/>
            <person name="Ruberg S.A."/>
            <person name="Marcus D.N."/>
            <person name="Dick G.J."/>
        </authorList>
    </citation>
    <scope>NUCLEOTIDE SEQUENCE [LARGE SCALE GENOMIC DNA]</scope>
    <source>
        <strain evidence="11">A8</strain>
    </source>
</reference>
<comment type="catalytic activity">
    <reaction evidence="1 9">
        <text>Release of an N-terminal amino acid, Xaa-|-Yaa-, in which Xaa is preferably Leu, but may be other amino acids including Pro although not Arg or Lys, and Yaa may be Pro. Amino acid amides and methyl esters are also readily hydrolyzed, but rates on arylamides are exceedingly low.</text>
        <dbReference type="EC" id="3.4.11.1"/>
    </reaction>
</comment>
<keyword evidence="4 9" id="KW-0031">Aminopeptidase</keyword>
<dbReference type="NCBIfam" id="NF002074">
    <property type="entry name" value="PRK00913.1-4"/>
    <property type="match status" value="1"/>
</dbReference>
<evidence type="ECO:0000313" key="12">
    <source>
        <dbReference type="Proteomes" id="UP000192491"/>
    </source>
</evidence>
<dbReference type="HAMAP" id="MF_00181">
    <property type="entry name" value="Cytosol_peptidase_M17"/>
    <property type="match status" value="1"/>
</dbReference>
<keyword evidence="8 9" id="KW-0464">Manganese</keyword>
<feature type="active site" evidence="9">
    <location>
        <position position="352"/>
    </location>
</feature>
<dbReference type="Gene3D" id="3.40.220.10">
    <property type="entry name" value="Leucine Aminopeptidase, subunit E, domain 1"/>
    <property type="match status" value="1"/>
</dbReference>
<keyword evidence="5 9" id="KW-0645">Protease</keyword>
<evidence type="ECO:0000256" key="1">
    <source>
        <dbReference type="ARBA" id="ARBA00000135"/>
    </source>
</evidence>
<dbReference type="PANTHER" id="PTHR11963:SF23">
    <property type="entry name" value="CYTOSOL AMINOPEPTIDASE"/>
    <property type="match status" value="1"/>
</dbReference>
<evidence type="ECO:0000256" key="3">
    <source>
        <dbReference type="ARBA" id="ARBA00009528"/>
    </source>
</evidence>
<evidence type="ECO:0000256" key="6">
    <source>
        <dbReference type="ARBA" id="ARBA00022723"/>
    </source>
</evidence>
<dbReference type="InterPro" id="IPR011356">
    <property type="entry name" value="Leucine_aapep/pepB"/>
</dbReference>
<accession>A0A1Y1Q7E4</accession>
<dbReference type="InterPro" id="IPR023042">
    <property type="entry name" value="Peptidase_M17_leu_NH2_pept"/>
</dbReference>
<dbReference type="SUPFAM" id="SSF52949">
    <property type="entry name" value="Macro domain-like"/>
    <property type="match status" value="1"/>
</dbReference>
<name>A0A1Y1Q7E4_9GAMM</name>
<feature type="binding site" evidence="9">
    <location>
        <position position="289"/>
    </location>
    <ligand>
        <name>Mn(2+)</name>
        <dbReference type="ChEBI" id="CHEBI:29035"/>
        <label>2</label>
    </ligand>
</feature>
<comment type="cofactor">
    <cofactor evidence="9">
        <name>Mn(2+)</name>
        <dbReference type="ChEBI" id="CHEBI:29035"/>
    </cofactor>
    <text evidence="9">Binds 2 manganese ions per subunit.</text>
</comment>
<evidence type="ECO:0000256" key="8">
    <source>
        <dbReference type="ARBA" id="ARBA00023211"/>
    </source>
</evidence>
<comment type="function">
    <text evidence="9">Presumably involved in the processing and regular turnover of intracellular proteins. Catalyzes the removal of unsubstituted N-terminal amino acids from various peptides.</text>
</comment>
<feature type="binding site" evidence="9">
    <location>
        <position position="271"/>
    </location>
    <ligand>
        <name>Mn(2+)</name>
        <dbReference type="ChEBI" id="CHEBI:29035"/>
        <label>1</label>
    </ligand>
</feature>
<dbReference type="STRING" id="1123401.GCA_000621325_02185"/>
<dbReference type="FunFam" id="3.40.630.10:FF:000004">
    <property type="entry name" value="Probable cytosol aminopeptidase"/>
    <property type="match status" value="1"/>
</dbReference>
<comment type="caution">
    <text evidence="11">The sequence shown here is derived from an EMBL/GenBank/DDBJ whole genome shotgun (WGS) entry which is preliminary data.</text>
</comment>
<evidence type="ECO:0000256" key="2">
    <source>
        <dbReference type="ARBA" id="ARBA00000967"/>
    </source>
</evidence>
<dbReference type="eggNOG" id="COG0260">
    <property type="taxonomic scope" value="Bacteria"/>
</dbReference>
<feature type="binding site" evidence="9">
    <location>
        <position position="350"/>
    </location>
    <ligand>
        <name>Mn(2+)</name>
        <dbReference type="ChEBI" id="CHEBI:29035"/>
        <label>2</label>
    </ligand>
</feature>
<dbReference type="PRINTS" id="PR00481">
    <property type="entry name" value="LAMNOPPTDASE"/>
</dbReference>
<proteinExistence type="inferred from homology"/>